<name>S4VWM2_9VIRU</name>
<dbReference type="InterPro" id="IPR024729">
    <property type="entry name" value="USP7_ICP0-binding_dom"/>
</dbReference>
<evidence type="ECO:0000256" key="1">
    <source>
        <dbReference type="ARBA" id="ARBA00022786"/>
    </source>
</evidence>
<keyword evidence="4" id="KW-0378">Hydrolase</keyword>
<dbReference type="Proteomes" id="UP000204584">
    <property type="component" value="Segment"/>
</dbReference>
<organism evidence="4 5">
    <name type="scientific">Pandoravirus salinus</name>
    <dbReference type="NCBI Taxonomy" id="1349410"/>
    <lineage>
        <taxon>Viruses</taxon>
        <taxon>Pandoravirus</taxon>
    </lineage>
</organism>
<feature type="compositionally biased region" description="Low complexity" evidence="2">
    <location>
        <begin position="15"/>
        <end position="24"/>
    </location>
</feature>
<evidence type="ECO:0000259" key="3">
    <source>
        <dbReference type="Pfam" id="PF12436"/>
    </source>
</evidence>
<dbReference type="Gene3D" id="3.30.710.10">
    <property type="entry name" value="Potassium Channel Kv1.1, Chain A"/>
    <property type="match status" value="1"/>
</dbReference>
<sequence>MDNGTQDSMTDRGAPTHAHATCAPTLPPTVTLDARGTQMTTTRTTLANAPLCSLLHRIAAPTTAGPFSAPTCQADGSYFVDINPRWLSVVIDYLAHGIVTAPQLTPGVLAGVQAVADYLGLDALSLECAARLARVEADDAPPAHRIKVYLVTATDLHAHTGALDVFSRHRHRGSHSSFTIALLRHHPVHIAHHIICQTLGHAPGDAVFYGCWMRRNTTLRPLAPLDMTASTPLSDGWAECDREMWLYVVKRKPPVDLVPVAPCGPSIHRAPTHADVPMLVFVKVFDPANRYLSMPRQFFVMPGATVASALPALLDIFSNNTHTIGDDDAVVYEEATNTTAYRLDLEGTFAGAEIETGDILWLCSRTADFGDRIAMADYDWIATPDGPRW</sequence>
<evidence type="ECO:0000256" key="2">
    <source>
        <dbReference type="SAM" id="MobiDB-lite"/>
    </source>
</evidence>
<proteinExistence type="predicted"/>
<dbReference type="RefSeq" id="YP_008438118.2">
    <property type="nucleotide sequence ID" value="NC_022098.1"/>
</dbReference>
<dbReference type="Pfam" id="PF12436">
    <property type="entry name" value="USP7_ICP0_bdg"/>
    <property type="match status" value="1"/>
</dbReference>
<dbReference type="KEGG" id="vg:16606831"/>
<dbReference type="EMBL" id="KC977571">
    <property type="protein sequence ID" value="AGO85044.2"/>
    <property type="molecule type" value="Genomic_DNA"/>
</dbReference>
<protein>
    <submittedName>
        <fullName evidence="4">Ubiquitin-specific protease incomplete domain containing protein</fullName>
    </submittedName>
</protein>
<dbReference type="GeneID" id="16606831"/>
<keyword evidence="4" id="KW-0645">Protease</keyword>
<gene>
    <name evidence="4" type="ORF">psal_cds_920</name>
</gene>
<dbReference type="Gene3D" id="3.10.20.90">
    <property type="entry name" value="Phosphatidylinositol 3-kinase Catalytic Subunit, Chain A, domain 1"/>
    <property type="match status" value="1"/>
</dbReference>
<accession>S4VWM2</accession>
<dbReference type="InterPro" id="IPR011333">
    <property type="entry name" value="SKP1/BTB/POZ_sf"/>
</dbReference>
<reference evidence="4 5" key="1">
    <citation type="journal article" date="2013" name="Science">
        <title>Pandoraviruses: amoeba viruses with genomes up to 2.5 Mb reaching that of parasitic eukaryotes.</title>
        <authorList>
            <person name="Philippe N."/>
            <person name="Legendre M."/>
            <person name="Doutre G."/>
            <person name="Coute Y."/>
            <person name="Poirot O."/>
            <person name="Lescot M."/>
            <person name="Arslan D."/>
            <person name="Seltzer V."/>
            <person name="Bertaux L."/>
            <person name="Bruley C."/>
            <person name="Garin J."/>
            <person name="Claverie J.M."/>
            <person name="Abergel C."/>
        </authorList>
    </citation>
    <scope>NUCLEOTIDE SEQUENCE [LARGE SCALE GENOMIC DNA]</scope>
</reference>
<evidence type="ECO:0000313" key="4">
    <source>
        <dbReference type="EMBL" id="AGO85044.2"/>
    </source>
</evidence>
<evidence type="ECO:0000313" key="5">
    <source>
        <dbReference type="Proteomes" id="UP000204584"/>
    </source>
</evidence>
<dbReference type="GO" id="GO:0006508">
    <property type="term" value="P:proteolysis"/>
    <property type="evidence" value="ECO:0007669"/>
    <property type="project" value="UniProtKB-KW"/>
</dbReference>
<feature type="domain" description="Ubiquitin carboxyl-terminal hydrolase 7 ICP0-binding" evidence="3">
    <location>
        <begin position="212"/>
        <end position="360"/>
    </location>
</feature>
<keyword evidence="1" id="KW-0833">Ubl conjugation pathway</keyword>
<dbReference type="SUPFAM" id="SSF54695">
    <property type="entry name" value="POZ domain"/>
    <property type="match status" value="1"/>
</dbReference>
<keyword evidence="5" id="KW-1185">Reference proteome</keyword>
<feature type="region of interest" description="Disordered" evidence="2">
    <location>
        <begin position="1"/>
        <end position="32"/>
    </location>
</feature>
<dbReference type="GO" id="GO:0008233">
    <property type="term" value="F:peptidase activity"/>
    <property type="evidence" value="ECO:0007669"/>
    <property type="project" value="UniProtKB-KW"/>
</dbReference>